<gene>
    <name evidence="7" type="ORF">JMJ35_003436</name>
</gene>
<dbReference type="SUPFAM" id="SSF47095">
    <property type="entry name" value="HMG-box"/>
    <property type="match status" value="1"/>
</dbReference>
<evidence type="ECO:0000256" key="5">
    <source>
        <dbReference type="SAM" id="MobiDB-lite"/>
    </source>
</evidence>
<comment type="caution">
    <text evidence="7">The sequence shown here is derived from an EMBL/GenBank/DDBJ whole genome shotgun (WGS) entry which is preliminary data.</text>
</comment>
<protein>
    <recommendedName>
        <fullName evidence="6">HMG box domain-containing protein</fullName>
    </recommendedName>
</protein>
<keyword evidence="1" id="KW-0805">Transcription regulation</keyword>
<dbReference type="Pfam" id="PF00505">
    <property type="entry name" value="HMG_box"/>
    <property type="match status" value="1"/>
</dbReference>
<dbReference type="SMART" id="SM00398">
    <property type="entry name" value="HMG"/>
    <property type="match status" value="1"/>
</dbReference>
<evidence type="ECO:0000313" key="7">
    <source>
        <dbReference type="EMBL" id="KAK0513714.1"/>
    </source>
</evidence>
<dbReference type="PANTHER" id="PTHR10270">
    <property type="entry name" value="SOX TRANSCRIPTION FACTOR"/>
    <property type="match status" value="1"/>
</dbReference>
<feature type="compositionally biased region" description="Low complexity" evidence="5">
    <location>
        <begin position="47"/>
        <end position="58"/>
    </location>
</feature>
<dbReference type="AlphaFoldDB" id="A0AA39R4L6"/>
<feature type="region of interest" description="Disordered" evidence="5">
    <location>
        <begin position="618"/>
        <end position="675"/>
    </location>
</feature>
<feature type="compositionally biased region" description="Low complexity" evidence="5">
    <location>
        <begin position="663"/>
        <end position="675"/>
    </location>
</feature>
<dbReference type="FunFam" id="1.10.30.10:FF:000041">
    <property type="entry name" value="HMG box family protein"/>
    <property type="match status" value="1"/>
</dbReference>
<feature type="region of interest" description="Disordered" evidence="5">
    <location>
        <begin position="37"/>
        <end position="124"/>
    </location>
</feature>
<dbReference type="CDD" id="cd01389">
    <property type="entry name" value="HMG-box_ROX1-like"/>
    <property type="match status" value="1"/>
</dbReference>
<feature type="domain" description="HMG box" evidence="6">
    <location>
        <begin position="126"/>
        <end position="194"/>
    </location>
</feature>
<keyword evidence="2 4" id="KW-0238">DNA-binding</keyword>
<reference evidence="7" key="1">
    <citation type="submission" date="2023-03" db="EMBL/GenBank/DDBJ databases">
        <title>Complete genome of Cladonia borealis.</title>
        <authorList>
            <person name="Park H."/>
        </authorList>
    </citation>
    <scope>NUCLEOTIDE SEQUENCE</scope>
    <source>
        <strain evidence="7">ANT050790</strain>
    </source>
</reference>
<keyword evidence="8" id="KW-1185">Reference proteome</keyword>
<dbReference type="GO" id="GO:0000122">
    <property type="term" value="P:negative regulation of transcription by RNA polymerase II"/>
    <property type="evidence" value="ECO:0007669"/>
    <property type="project" value="TreeGrafter"/>
</dbReference>
<feature type="DNA-binding region" description="HMG box" evidence="4">
    <location>
        <begin position="126"/>
        <end position="194"/>
    </location>
</feature>
<evidence type="ECO:0000259" key="6">
    <source>
        <dbReference type="PROSITE" id="PS50118"/>
    </source>
</evidence>
<evidence type="ECO:0000256" key="4">
    <source>
        <dbReference type="PROSITE-ProRule" id="PRU00267"/>
    </source>
</evidence>
<evidence type="ECO:0000256" key="1">
    <source>
        <dbReference type="ARBA" id="ARBA00023015"/>
    </source>
</evidence>
<feature type="region of interest" description="Disordered" evidence="5">
    <location>
        <begin position="524"/>
        <end position="556"/>
    </location>
</feature>
<feature type="compositionally biased region" description="Low complexity" evidence="5">
    <location>
        <begin position="205"/>
        <end position="216"/>
    </location>
</feature>
<sequence length="729" mass="78805">MSFHRVLPLLPALSNEALSHRWAIQPDPLLRSKIMPEETPKPALNDSKTVTTKPKSSSLPEEQIPSSSPGEEELGEDGSPQHPSRSLPESDTGNHTKTPRLSLSKDSDWKAESPSSFCLCQPEPKVPRPRNAFILYRQHNQAAVVAQNPRLANPEVSKIIGDHWRNLSADEKNHWKLLADEEKIRHQKQYPEYRYQPRRSGRNGSHSTSQPSSTETSPRKCPKCGGNSIATSSMMSNSVSFPSQHPTTPYSPHIKTPNSGGRFMRSIGSPPMEMAPVGHRAPRQSIASGAPLRLVSPPYSRRQEATETSPRFKRPETSRPFLNSPDSKRRRITNASYAPIRASANTGPGTPFPFASGHARRQSLPRPDFMGPSITSPVTMGPPPRPHNTQHHSSAPLTLAPIQNATPDSMNVDTQAKSLEAMILSIPTLGKIRVLAKISPPLAPSGPASPGRPTRGLVIAIDAPDRLSLKQLTRTVSQNLGDYPIKIFSTPSSPTGDTEPSFQSYLRLIDEYHTLSAQIIDYITTPPHQPSPQSSPSPVSPKSFPKDRETASNKEATMPIAIVPGYQVTWSDWFASHVGIGDAYSPMDHWQWGATLWRNVVGADITVAVQGSAPSIVAGEEPETGLGTGTGTGKVGDRGKEIAKQAGLENGGGERDRKRKAPGSVSGSSGASGAGNTVEVKLEDARAVIVRAEAGVGVAVGALRRVGFEIGEWVRGWGERAERRGSEGV</sequence>
<dbReference type="InterPro" id="IPR009071">
    <property type="entry name" value="HMG_box_dom"/>
</dbReference>
<keyword evidence="3" id="KW-0804">Transcription</keyword>
<keyword evidence="4" id="KW-0539">Nucleus</keyword>
<dbReference type="GO" id="GO:0005634">
    <property type="term" value="C:nucleus"/>
    <property type="evidence" value="ECO:0007669"/>
    <property type="project" value="UniProtKB-UniRule"/>
</dbReference>
<evidence type="ECO:0000256" key="3">
    <source>
        <dbReference type="ARBA" id="ARBA00023163"/>
    </source>
</evidence>
<dbReference type="PANTHER" id="PTHR10270:SF320">
    <property type="entry name" value="BOX TRANSCRIPTIONAL REGULATOR, PUTATIVE (AFU_ORTHOLOGUE AFUA_4G10820)-RELATED"/>
    <property type="match status" value="1"/>
</dbReference>
<dbReference type="PROSITE" id="PS50118">
    <property type="entry name" value="HMG_BOX_2"/>
    <property type="match status" value="1"/>
</dbReference>
<dbReference type="GO" id="GO:0030154">
    <property type="term" value="P:cell differentiation"/>
    <property type="evidence" value="ECO:0007669"/>
    <property type="project" value="TreeGrafter"/>
</dbReference>
<dbReference type="Gene3D" id="1.10.30.10">
    <property type="entry name" value="High mobility group box domain"/>
    <property type="match status" value="1"/>
</dbReference>
<dbReference type="GO" id="GO:0001228">
    <property type="term" value="F:DNA-binding transcription activator activity, RNA polymerase II-specific"/>
    <property type="evidence" value="ECO:0007669"/>
    <property type="project" value="TreeGrafter"/>
</dbReference>
<feature type="compositionally biased region" description="Pro residues" evidence="5">
    <location>
        <begin position="527"/>
        <end position="539"/>
    </location>
</feature>
<dbReference type="InterPro" id="IPR036910">
    <property type="entry name" value="HMG_box_dom_sf"/>
</dbReference>
<feature type="compositionally biased region" description="Low complexity" evidence="5">
    <location>
        <begin position="228"/>
        <end position="243"/>
    </location>
</feature>
<accession>A0AA39R4L6</accession>
<feature type="region of interest" description="Disordered" evidence="5">
    <location>
        <begin position="188"/>
        <end position="394"/>
    </location>
</feature>
<dbReference type="InterPro" id="IPR050140">
    <property type="entry name" value="SRY-related_HMG-box_TF-like"/>
</dbReference>
<evidence type="ECO:0000256" key="2">
    <source>
        <dbReference type="ARBA" id="ARBA00023125"/>
    </source>
</evidence>
<name>A0AA39R4L6_9LECA</name>
<dbReference type="EMBL" id="JAFEKC020000006">
    <property type="protein sequence ID" value="KAK0513714.1"/>
    <property type="molecule type" value="Genomic_DNA"/>
</dbReference>
<dbReference type="GO" id="GO:0000978">
    <property type="term" value="F:RNA polymerase II cis-regulatory region sequence-specific DNA binding"/>
    <property type="evidence" value="ECO:0007669"/>
    <property type="project" value="TreeGrafter"/>
</dbReference>
<dbReference type="Proteomes" id="UP001166286">
    <property type="component" value="Unassembled WGS sequence"/>
</dbReference>
<organism evidence="7 8">
    <name type="scientific">Cladonia borealis</name>
    <dbReference type="NCBI Taxonomy" id="184061"/>
    <lineage>
        <taxon>Eukaryota</taxon>
        <taxon>Fungi</taxon>
        <taxon>Dikarya</taxon>
        <taxon>Ascomycota</taxon>
        <taxon>Pezizomycotina</taxon>
        <taxon>Lecanoromycetes</taxon>
        <taxon>OSLEUM clade</taxon>
        <taxon>Lecanoromycetidae</taxon>
        <taxon>Lecanorales</taxon>
        <taxon>Lecanorineae</taxon>
        <taxon>Cladoniaceae</taxon>
        <taxon>Cladonia</taxon>
    </lineage>
</organism>
<proteinExistence type="predicted"/>
<feature type="compositionally biased region" description="Polar residues" evidence="5">
    <location>
        <begin position="81"/>
        <end position="101"/>
    </location>
</feature>
<evidence type="ECO:0000313" key="8">
    <source>
        <dbReference type="Proteomes" id="UP001166286"/>
    </source>
</evidence>